<keyword evidence="13" id="KW-0325">Glycoprotein</keyword>
<accession>A0A3P1CU12</accession>
<dbReference type="RefSeq" id="WP_124902657.1">
    <property type="nucleotide sequence ID" value="NZ_RQJP01000001.1"/>
</dbReference>
<evidence type="ECO:0000256" key="9">
    <source>
        <dbReference type="ARBA" id="ARBA00022989"/>
    </source>
</evidence>
<evidence type="ECO:0000256" key="5">
    <source>
        <dbReference type="ARBA" id="ARBA00022692"/>
    </source>
</evidence>
<dbReference type="GO" id="GO:0016020">
    <property type="term" value="C:membrane"/>
    <property type="evidence" value="ECO:0007669"/>
    <property type="project" value="InterPro"/>
</dbReference>
<keyword evidence="4 15" id="KW-0808">Transferase</keyword>
<keyword evidence="8" id="KW-0735">Signal-anchor</keyword>
<keyword evidence="7" id="KW-0256">Endoplasmic reticulum</keyword>
<dbReference type="GO" id="GO:0015012">
    <property type="term" value="P:heparan sulfate proteoglycan biosynthetic process"/>
    <property type="evidence" value="ECO:0007669"/>
    <property type="project" value="TreeGrafter"/>
</dbReference>
<evidence type="ECO:0000256" key="10">
    <source>
        <dbReference type="ARBA" id="ARBA00023034"/>
    </source>
</evidence>
<keyword evidence="3" id="KW-0328">Glycosyltransferase</keyword>
<evidence type="ECO:0000256" key="13">
    <source>
        <dbReference type="ARBA" id="ARBA00023180"/>
    </source>
</evidence>
<comment type="caution">
    <text evidence="15">The sequence shown here is derived from an EMBL/GenBank/DDBJ whole genome shotgun (WGS) entry which is preliminary data.</text>
</comment>
<dbReference type="GO" id="GO:0030158">
    <property type="term" value="F:protein xylosyltransferase activity"/>
    <property type="evidence" value="ECO:0007669"/>
    <property type="project" value="InterPro"/>
</dbReference>
<comment type="subcellular location">
    <subcellularLocation>
        <location evidence="2">Endoplasmic reticulum membrane</location>
        <topology evidence="2">Single-pass type II membrane protein</topology>
    </subcellularLocation>
    <subcellularLocation>
        <location evidence="1">Golgi apparatus membrane</location>
        <topology evidence="1">Single-pass type II membrane protein</topology>
    </subcellularLocation>
</comment>
<evidence type="ECO:0000313" key="15">
    <source>
        <dbReference type="EMBL" id="RRB16741.1"/>
    </source>
</evidence>
<dbReference type="InterPro" id="IPR043538">
    <property type="entry name" value="XYLT"/>
</dbReference>
<dbReference type="Pfam" id="PF02485">
    <property type="entry name" value="Branch"/>
    <property type="match status" value="1"/>
</dbReference>
<dbReference type="Proteomes" id="UP000274271">
    <property type="component" value="Unassembled WGS sequence"/>
</dbReference>
<keyword evidence="9" id="KW-1133">Transmembrane helix</keyword>
<evidence type="ECO:0000256" key="11">
    <source>
        <dbReference type="ARBA" id="ARBA00023136"/>
    </source>
</evidence>
<evidence type="ECO:0000313" key="16">
    <source>
        <dbReference type="Proteomes" id="UP000274271"/>
    </source>
</evidence>
<evidence type="ECO:0000256" key="14">
    <source>
        <dbReference type="ARBA" id="ARBA00042865"/>
    </source>
</evidence>
<dbReference type="InterPro" id="IPR003406">
    <property type="entry name" value="Glyco_trans_14"/>
</dbReference>
<keyword evidence="12" id="KW-1015">Disulfide bond</keyword>
<reference evidence="15 16" key="1">
    <citation type="submission" date="2018-11" db="EMBL/GenBank/DDBJ databases">
        <authorList>
            <person name="Zhou Z."/>
            <person name="Wang G."/>
        </authorList>
    </citation>
    <scope>NUCLEOTIDE SEQUENCE [LARGE SCALE GENOMIC DNA]</scope>
    <source>
        <strain evidence="15 16">KCTC42998</strain>
    </source>
</reference>
<dbReference type="PANTHER" id="PTHR46025">
    <property type="entry name" value="XYLOSYLTRANSFERASE OXT"/>
    <property type="match status" value="1"/>
</dbReference>
<proteinExistence type="predicted"/>
<evidence type="ECO:0000256" key="1">
    <source>
        <dbReference type="ARBA" id="ARBA00004323"/>
    </source>
</evidence>
<keyword evidence="5" id="KW-0812">Transmembrane</keyword>
<dbReference type="GO" id="GO:0050650">
    <property type="term" value="P:chondroitin sulfate proteoglycan biosynthetic process"/>
    <property type="evidence" value="ECO:0007669"/>
    <property type="project" value="TreeGrafter"/>
</dbReference>
<organism evidence="15 16">
    <name type="scientific">Larkinella knui</name>
    <dbReference type="NCBI Taxonomy" id="2025310"/>
    <lineage>
        <taxon>Bacteria</taxon>
        <taxon>Pseudomonadati</taxon>
        <taxon>Bacteroidota</taxon>
        <taxon>Cytophagia</taxon>
        <taxon>Cytophagales</taxon>
        <taxon>Spirosomataceae</taxon>
        <taxon>Larkinella</taxon>
    </lineage>
</organism>
<sequence>MKLAHLILAHAQPDQLDRLIQALQHPDADFYIHVDRKTDLEAFRNLLKHRNVYFVKKREKVYWGAYSMVQATLNGFEEIIASGVPYGYINLLSGQDYPLKSPDFIHDFLEKQAGTQFMDYLSVMKEWQEAIPRVKKYHLIHYSIPGKYALEKLLNTVLPERKSPEKLTFVGRSQWFTITFEAVKYIVRYLKEHPNVSRFFKMTWGVDELVFQTLLYNSAFKPAMRNDNLRYIDWSEGKASPKTLTVADEALLRSSGKLFARKFNSTTEPEIMDILDAKFLTV</sequence>
<evidence type="ECO:0000256" key="4">
    <source>
        <dbReference type="ARBA" id="ARBA00022679"/>
    </source>
</evidence>
<keyword evidence="16" id="KW-1185">Reference proteome</keyword>
<dbReference type="PANTHER" id="PTHR46025:SF3">
    <property type="entry name" value="XYLOSYLTRANSFERASE OXT"/>
    <property type="match status" value="1"/>
</dbReference>
<name>A0A3P1CU12_9BACT</name>
<evidence type="ECO:0000256" key="8">
    <source>
        <dbReference type="ARBA" id="ARBA00022968"/>
    </source>
</evidence>
<dbReference type="AlphaFoldDB" id="A0A3P1CU12"/>
<dbReference type="EMBL" id="RQJP01000001">
    <property type="protein sequence ID" value="RRB16741.1"/>
    <property type="molecule type" value="Genomic_DNA"/>
</dbReference>
<evidence type="ECO:0000256" key="7">
    <source>
        <dbReference type="ARBA" id="ARBA00022824"/>
    </source>
</evidence>
<keyword evidence="6" id="KW-0479">Metal-binding</keyword>
<keyword evidence="11" id="KW-0472">Membrane</keyword>
<dbReference type="OrthoDB" id="7943907at2"/>
<protein>
    <recommendedName>
        <fullName evidence="14">Peptide O-xylosyltransferase</fullName>
    </recommendedName>
</protein>
<dbReference type="GO" id="GO:0046872">
    <property type="term" value="F:metal ion binding"/>
    <property type="evidence" value="ECO:0007669"/>
    <property type="project" value="UniProtKB-KW"/>
</dbReference>
<evidence type="ECO:0000256" key="3">
    <source>
        <dbReference type="ARBA" id="ARBA00022676"/>
    </source>
</evidence>
<evidence type="ECO:0000256" key="12">
    <source>
        <dbReference type="ARBA" id="ARBA00023157"/>
    </source>
</evidence>
<gene>
    <name evidence="15" type="ORF">EHT87_00145</name>
</gene>
<keyword evidence="10" id="KW-0333">Golgi apparatus</keyword>
<evidence type="ECO:0000256" key="2">
    <source>
        <dbReference type="ARBA" id="ARBA00004648"/>
    </source>
</evidence>
<evidence type="ECO:0000256" key="6">
    <source>
        <dbReference type="ARBA" id="ARBA00022723"/>
    </source>
</evidence>